<evidence type="ECO:0000313" key="9">
    <source>
        <dbReference type="Proteomes" id="UP000785200"/>
    </source>
</evidence>
<evidence type="ECO:0000259" key="7">
    <source>
        <dbReference type="PROSITE" id="PS50850"/>
    </source>
</evidence>
<dbReference type="InterPro" id="IPR020846">
    <property type="entry name" value="MFS_dom"/>
</dbReference>
<feature type="transmembrane region" description="Helical" evidence="6">
    <location>
        <begin position="413"/>
        <end position="434"/>
    </location>
</feature>
<dbReference type="InterPro" id="IPR011701">
    <property type="entry name" value="MFS"/>
</dbReference>
<name>A0A9P6VQR1_9HELO</name>
<feature type="transmembrane region" description="Helical" evidence="6">
    <location>
        <begin position="62"/>
        <end position="81"/>
    </location>
</feature>
<keyword evidence="3 6" id="KW-1133">Transmembrane helix</keyword>
<feature type="transmembrane region" description="Helical" evidence="6">
    <location>
        <begin position="287"/>
        <end position="306"/>
    </location>
</feature>
<evidence type="ECO:0000313" key="8">
    <source>
        <dbReference type="EMBL" id="KAG0651925.1"/>
    </source>
</evidence>
<evidence type="ECO:0000256" key="5">
    <source>
        <dbReference type="SAM" id="MobiDB-lite"/>
    </source>
</evidence>
<dbReference type="Proteomes" id="UP000785200">
    <property type="component" value="Unassembled WGS sequence"/>
</dbReference>
<accession>A0A9P6VQR1</accession>
<dbReference type="GO" id="GO:0022857">
    <property type="term" value="F:transmembrane transporter activity"/>
    <property type="evidence" value="ECO:0007669"/>
    <property type="project" value="InterPro"/>
</dbReference>
<dbReference type="GO" id="GO:0016020">
    <property type="term" value="C:membrane"/>
    <property type="evidence" value="ECO:0007669"/>
    <property type="project" value="UniProtKB-SubCell"/>
</dbReference>
<feature type="transmembrane region" description="Helical" evidence="6">
    <location>
        <begin position="350"/>
        <end position="369"/>
    </location>
</feature>
<feature type="transmembrane region" description="Helical" evidence="6">
    <location>
        <begin position="93"/>
        <end position="110"/>
    </location>
</feature>
<proteinExistence type="predicted"/>
<organism evidence="8 9">
    <name type="scientific">Hyphodiscus hymeniophilus</name>
    <dbReference type="NCBI Taxonomy" id="353542"/>
    <lineage>
        <taxon>Eukaryota</taxon>
        <taxon>Fungi</taxon>
        <taxon>Dikarya</taxon>
        <taxon>Ascomycota</taxon>
        <taxon>Pezizomycotina</taxon>
        <taxon>Leotiomycetes</taxon>
        <taxon>Helotiales</taxon>
        <taxon>Hyphodiscaceae</taxon>
        <taxon>Hyphodiscus</taxon>
    </lineage>
</organism>
<keyword evidence="2 6" id="KW-0812">Transmembrane</keyword>
<comment type="caution">
    <text evidence="8">The sequence shown here is derived from an EMBL/GenBank/DDBJ whole genome shotgun (WGS) entry which is preliminary data.</text>
</comment>
<protein>
    <submittedName>
        <fullName evidence="8">MFS-type transporter</fullName>
    </submittedName>
</protein>
<feature type="transmembrane region" description="Helical" evidence="6">
    <location>
        <begin position="151"/>
        <end position="173"/>
    </location>
</feature>
<feature type="transmembrane region" description="Helical" evidence="6">
    <location>
        <begin position="179"/>
        <end position="199"/>
    </location>
</feature>
<dbReference type="Pfam" id="PF07690">
    <property type="entry name" value="MFS_1"/>
    <property type="match status" value="1"/>
</dbReference>
<keyword evidence="9" id="KW-1185">Reference proteome</keyword>
<gene>
    <name evidence="8" type="ORF">D0Z07_1259</name>
</gene>
<reference evidence="8" key="1">
    <citation type="submission" date="2019-07" db="EMBL/GenBank/DDBJ databases">
        <title>Hyphodiscus hymeniophilus genome sequencing and assembly.</title>
        <authorList>
            <person name="Kramer G."/>
            <person name="Nodwell J."/>
        </authorList>
    </citation>
    <scope>NUCLEOTIDE SEQUENCE</scope>
    <source>
        <strain evidence="8">ATCC 34498</strain>
    </source>
</reference>
<feature type="region of interest" description="Disordered" evidence="5">
    <location>
        <begin position="578"/>
        <end position="605"/>
    </location>
</feature>
<feature type="transmembrane region" description="Helical" evidence="6">
    <location>
        <begin position="318"/>
        <end position="338"/>
    </location>
</feature>
<keyword evidence="4 6" id="KW-0472">Membrane</keyword>
<sequence>MAEALMSQNPNARPKHFNSNIQEYIFVFTVMMAAASTTFLQGVTVMNTATIGKDMNMTAAEITWISAALGLSSGSFVLFFGKTADLFGRKIQLLAGLAFLSLFALITSFAPNGISLNILLGFLGLGTAAIAPPSVGILFTTYPPGRRRNLVTGALGCGNPVGFVIGSISSGVATKYFSWRASFIVVAIFFFIMTGMAFWTVPSIPRAGSLRRMVRQFDYLGTVLTVIGMAIISAALTEGPEEGWKAPKVIVMLVLGIALLFCFVIWENIYTHPLLDPSIWRNRDFNLCIICVFFGYMSFITNQFWISLYMQNIQMMTPLTIAARILPQTVTGIIWSYLGQALLSRVTGTVVMGVGALAYIAGAALLIFIRQNTSYWALLFPSLCITVMGADFQFIAANLYINTQMPEQSSLGAGVLQTAMRLSISLGLAVTTAVYGTTSQTPRGILDVDFPYERAYLCTVLFAVVGFLVVLFMRIGKQDGKPESGKPKTALDERPRAGGEYSDRSSGEHDIGHYHEGHSVGSSTLSVNTMATTGSQGSFFPRWSWEDQDQWIDKYYREPKVVYEVCIKCLEERRVVVQESGDPDISEQHSPRLRQSKRRENAIEV</sequence>
<feature type="transmembrane region" description="Helical" evidence="6">
    <location>
        <begin position="249"/>
        <end position="266"/>
    </location>
</feature>
<dbReference type="InterPro" id="IPR036259">
    <property type="entry name" value="MFS_trans_sf"/>
</dbReference>
<feature type="transmembrane region" description="Helical" evidence="6">
    <location>
        <begin position="454"/>
        <end position="473"/>
    </location>
</feature>
<comment type="subcellular location">
    <subcellularLocation>
        <location evidence="1">Membrane</location>
        <topology evidence="1">Multi-pass membrane protein</topology>
    </subcellularLocation>
</comment>
<feature type="transmembrane region" description="Helical" evidence="6">
    <location>
        <begin position="219"/>
        <end position="237"/>
    </location>
</feature>
<evidence type="ECO:0000256" key="2">
    <source>
        <dbReference type="ARBA" id="ARBA00022692"/>
    </source>
</evidence>
<evidence type="ECO:0000256" key="3">
    <source>
        <dbReference type="ARBA" id="ARBA00022989"/>
    </source>
</evidence>
<feature type="transmembrane region" description="Helical" evidence="6">
    <location>
        <begin position="116"/>
        <end position="139"/>
    </location>
</feature>
<dbReference type="SUPFAM" id="SSF103473">
    <property type="entry name" value="MFS general substrate transporter"/>
    <property type="match status" value="1"/>
</dbReference>
<feature type="domain" description="Major facilitator superfamily (MFS) profile" evidence="7">
    <location>
        <begin position="26"/>
        <end position="478"/>
    </location>
</feature>
<dbReference type="PANTHER" id="PTHR42718:SF23">
    <property type="entry name" value="MAJOR FACILITATOR SUPERFAMILY (MFS) PROFILE DOMAIN-CONTAINING PROTEIN"/>
    <property type="match status" value="1"/>
</dbReference>
<evidence type="ECO:0000256" key="6">
    <source>
        <dbReference type="SAM" id="Phobius"/>
    </source>
</evidence>
<feature type="transmembrane region" description="Helical" evidence="6">
    <location>
        <begin position="375"/>
        <end position="401"/>
    </location>
</feature>
<feature type="transmembrane region" description="Helical" evidence="6">
    <location>
        <begin position="21"/>
        <end position="42"/>
    </location>
</feature>
<feature type="region of interest" description="Disordered" evidence="5">
    <location>
        <begin position="479"/>
        <end position="513"/>
    </location>
</feature>
<dbReference type="AlphaFoldDB" id="A0A9P6VQR1"/>
<dbReference type="PROSITE" id="PS50850">
    <property type="entry name" value="MFS"/>
    <property type="match status" value="1"/>
</dbReference>
<dbReference type="OrthoDB" id="2985014at2759"/>
<dbReference type="Gene3D" id="1.20.1250.20">
    <property type="entry name" value="MFS general substrate transporter like domains"/>
    <property type="match status" value="2"/>
</dbReference>
<evidence type="ECO:0000256" key="4">
    <source>
        <dbReference type="ARBA" id="ARBA00023136"/>
    </source>
</evidence>
<dbReference type="PANTHER" id="PTHR42718">
    <property type="entry name" value="MAJOR FACILITATOR SUPERFAMILY MULTIDRUG TRANSPORTER MFSC"/>
    <property type="match status" value="1"/>
</dbReference>
<dbReference type="EMBL" id="VNKQ01000003">
    <property type="protein sequence ID" value="KAG0651925.1"/>
    <property type="molecule type" value="Genomic_DNA"/>
</dbReference>
<evidence type="ECO:0000256" key="1">
    <source>
        <dbReference type="ARBA" id="ARBA00004141"/>
    </source>
</evidence>